<comment type="subcellular location">
    <subcellularLocation>
        <location evidence="2">Cell membrane</location>
    </subcellularLocation>
</comment>
<reference evidence="15 16" key="1">
    <citation type="submission" date="2024-08" db="EMBL/GenBank/DDBJ databases">
        <authorList>
            <person name="Cucini C."/>
            <person name="Frati F."/>
        </authorList>
    </citation>
    <scope>NUCLEOTIDE SEQUENCE [LARGE SCALE GENOMIC DNA]</scope>
</reference>
<evidence type="ECO:0000256" key="8">
    <source>
        <dbReference type="ARBA" id="ARBA00023277"/>
    </source>
</evidence>
<sequence>MKTQLLLAISQTLLICVLITLTFVNGILINRKRTGVIFSPYVDRNTNISYAEEDIRLMLKLVATKFSMIATYGDATDEHFFPKRFHKTAAKVAAKINAESKQPLLKVLLGIRVYNENRVSIFNAAKKANKIYNGTVVALVVHHSDIGNERSSCATQQAVNIVKKVKKEAHTIGLKVGIRHMHNCLSTQNKLLREMAKECDFIVCHIEPPTQILKSRSEEAFGYVGTDLLSKRDYFKEINPSIEVMGETGFPSQGFQFDTWHNVRNMKIYWKSANKWASQNNFTMWMFEAFDNPWRVNRANGWYPLSGNSGWWKLRRNRYVGMPDAFVEKISESPSELLEKVDEYSMKNKNNFEITKSPPIWVEVGTILAGLLVIAFVTNFVLLKLKIKRLKGKLSKADLDEFINGISEDSNKEVENAVKFPYDKSYEIPKDSLKIR</sequence>
<keyword evidence="14" id="KW-1133">Transmembrane helix</keyword>
<comment type="function">
    <text evidence="11">Glucanases play a role in cell expansion during growth, in cell-cell fusion during mating, and in spore release during sporulation. This enzyme may be involved in beta-glucan degradation. Active on laminarin and lichenan.</text>
</comment>
<keyword evidence="14" id="KW-0812">Transmembrane</keyword>
<evidence type="ECO:0000256" key="6">
    <source>
        <dbReference type="ARBA" id="ARBA00023136"/>
    </source>
</evidence>
<evidence type="ECO:0000256" key="11">
    <source>
        <dbReference type="ARBA" id="ARBA00037649"/>
    </source>
</evidence>
<organism evidence="15 16">
    <name type="scientific">Orchesella dallaii</name>
    <dbReference type="NCBI Taxonomy" id="48710"/>
    <lineage>
        <taxon>Eukaryota</taxon>
        <taxon>Metazoa</taxon>
        <taxon>Ecdysozoa</taxon>
        <taxon>Arthropoda</taxon>
        <taxon>Hexapoda</taxon>
        <taxon>Collembola</taxon>
        <taxon>Entomobryomorpha</taxon>
        <taxon>Entomobryoidea</taxon>
        <taxon>Orchesellidae</taxon>
        <taxon>Orchesellinae</taxon>
        <taxon>Orchesella</taxon>
    </lineage>
</organism>
<evidence type="ECO:0000256" key="5">
    <source>
        <dbReference type="ARBA" id="ARBA00022801"/>
    </source>
</evidence>
<keyword evidence="10" id="KW-0624">Polysaccharide degradation</keyword>
<dbReference type="Proteomes" id="UP001642540">
    <property type="component" value="Unassembled WGS sequence"/>
</dbReference>
<evidence type="ECO:0000313" key="16">
    <source>
        <dbReference type="Proteomes" id="UP001642540"/>
    </source>
</evidence>
<keyword evidence="16" id="KW-1185">Reference proteome</keyword>
<keyword evidence="7" id="KW-0325">Glycoprotein</keyword>
<keyword evidence="6 14" id="KW-0472">Membrane</keyword>
<accession>A0ABP1RY90</accession>
<keyword evidence="9" id="KW-0961">Cell wall biogenesis/degradation</keyword>
<evidence type="ECO:0000256" key="10">
    <source>
        <dbReference type="ARBA" id="ARBA00023326"/>
    </source>
</evidence>
<evidence type="ECO:0000256" key="7">
    <source>
        <dbReference type="ARBA" id="ARBA00023180"/>
    </source>
</evidence>
<keyword evidence="5" id="KW-0378">Hydrolase</keyword>
<comment type="caution">
    <text evidence="15">The sequence shown here is derived from an EMBL/GenBank/DDBJ whole genome shotgun (WGS) entry which is preliminary data.</text>
</comment>
<dbReference type="SUPFAM" id="SSF51445">
    <property type="entry name" value="(Trans)glycosidases"/>
    <property type="match status" value="1"/>
</dbReference>
<evidence type="ECO:0000256" key="12">
    <source>
        <dbReference type="ARBA" id="ARBA00042373"/>
    </source>
</evidence>
<dbReference type="InterPro" id="IPR050732">
    <property type="entry name" value="Beta-glucan_modifiers"/>
</dbReference>
<protein>
    <recommendedName>
        <fullName evidence="3">glucan endo-1,3-beta-D-glucosidase</fullName>
        <ecNumber evidence="3">3.2.1.39</ecNumber>
    </recommendedName>
    <alternativeName>
        <fullName evidence="13">Endo-1,3-beta-glucanase btgC</fullName>
    </alternativeName>
    <alternativeName>
        <fullName evidence="12">Laminarinase btgC</fullName>
    </alternativeName>
</protein>
<evidence type="ECO:0000256" key="2">
    <source>
        <dbReference type="ARBA" id="ARBA00004236"/>
    </source>
</evidence>
<feature type="transmembrane region" description="Helical" evidence="14">
    <location>
        <begin position="360"/>
        <end position="383"/>
    </location>
</feature>
<comment type="catalytic activity">
    <reaction evidence="1">
        <text>Hydrolysis of (1-&gt;3)-beta-D-glucosidic linkages in (1-&gt;3)-beta-D-glucans.</text>
        <dbReference type="EC" id="3.2.1.39"/>
    </reaction>
</comment>
<keyword evidence="4" id="KW-1003">Cell membrane</keyword>
<name>A0ABP1RY90_9HEXA</name>
<dbReference type="PANTHER" id="PTHR16631">
    <property type="entry name" value="GLUCAN 1,3-BETA-GLUCOSIDASE"/>
    <property type="match status" value="1"/>
</dbReference>
<evidence type="ECO:0000256" key="14">
    <source>
        <dbReference type="SAM" id="Phobius"/>
    </source>
</evidence>
<dbReference type="InterPro" id="IPR017853">
    <property type="entry name" value="GH"/>
</dbReference>
<keyword evidence="8" id="KW-0119">Carbohydrate metabolism</keyword>
<evidence type="ECO:0000256" key="3">
    <source>
        <dbReference type="ARBA" id="ARBA00012780"/>
    </source>
</evidence>
<evidence type="ECO:0000256" key="4">
    <source>
        <dbReference type="ARBA" id="ARBA00022475"/>
    </source>
</evidence>
<evidence type="ECO:0000313" key="15">
    <source>
        <dbReference type="EMBL" id="CAL8138898.1"/>
    </source>
</evidence>
<dbReference type="EMBL" id="CAXLJM020000124">
    <property type="protein sequence ID" value="CAL8138898.1"/>
    <property type="molecule type" value="Genomic_DNA"/>
</dbReference>
<gene>
    <name evidence="15" type="ORF">ODALV1_LOCUS27586</name>
</gene>
<dbReference type="PANTHER" id="PTHR16631:SF17">
    <property type="entry name" value="GLUCAN ENDO-1,3-BETA-GLUCOSIDASE BTGC"/>
    <property type="match status" value="1"/>
</dbReference>
<dbReference type="EC" id="3.2.1.39" evidence="3"/>
<evidence type="ECO:0000256" key="1">
    <source>
        <dbReference type="ARBA" id="ARBA00000382"/>
    </source>
</evidence>
<evidence type="ECO:0000256" key="9">
    <source>
        <dbReference type="ARBA" id="ARBA00023316"/>
    </source>
</evidence>
<evidence type="ECO:0000256" key="13">
    <source>
        <dbReference type="ARBA" id="ARBA00043078"/>
    </source>
</evidence>
<proteinExistence type="predicted"/>